<protein>
    <submittedName>
        <fullName evidence="1">Uncharacterized protein</fullName>
    </submittedName>
</protein>
<sequence>MTYLTLKSLSAEDSLKGRKIKAKLEGNGTAKITITIKAEKKEDIKEILKTLKKGAVFELQLKPIGSLHDRTLDDFQIFGEGG</sequence>
<dbReference type="KEGG" id="ast:Asulf_01500"/>
<dbReference type="STRING" id="387631.Asulf_01500"/>
<dbReference type="EMBL" id="CP005290">
    <property type="protein sequence ID" value="AGK61483.1"/>
    <property type="molecule type" value="Genomic_DNA"/>
</dbReference>
<organism evidence="1 2">
    <name type="scientific">Archaeoglobus sulfaticallidus PM70-1</name>
    <dbReference type="NCBI Taxonomy" id="387631"/>
    <lineage>
        <taxon>Archaea</taxon>
        <taxon>Methanobacteriati</taxon>
        <taxon>Methanobacteriota</taxon>
        <taxon>Archaeoglobi</taxon>
        <taxon>Archaeoglobales</taxon>
        <taxon>Archaeoglobaceae</taxon>
        <taxon>Archaeoglobus</taxon>
    </lineage>
</organism>
<keyword evidence="2" id="KW-1185">Reference proteome</keyword>
<evidence type="ECO:0000313" key="1">
    <source>
        <dbReference type="EMBL" id="AGK61483.1"/>
    </source>
</evidence>
<dbReference type="Proteomes" id="UP000013307">
    <property type="component" value="Chromosome"/>
</dbReference>
<evidence type="ECO:0000313" key="2">
    <source>
        <dbReference type="Proteomes" id="UP000013307"/>
    </source>
</evidence>
<dbReference type="RefSeq" id="WP_015591081.1">
    <property type="nucleotide sequence ID" value="NC_021169.1"/>
</dbReference>
<dbReference type="AlphaFoldDB" id="N0BEQ5"/>
<dbReference type="HOGENOM" id="CLU_2550058_0_0_2"/>
<dbReference type="GeneID" id="15393135"/>
<name>N0BEQ5_9EURY</name>
<gene>
    <name evidence="1" type="ORF">Asulf_01500</name>
</gene>
<reference evidence="1 2" key="1">
    <citation type="journal article" date="2013" name="Genome Announc.">
        <title>Complete Genome Sequence of the Thermophilic and Facultatively Chemolithoautotrophic Sulfate Reducer Archaeoglobus sulfaticallidus Strain PM70-1T.</title>
        <authorList>
            <person name="Stokke R."/>
            <person name="Hocking W.P."/>
            <person name="Steinsbu B.O."/>
            <person name="Steen I.H."/>
        </authorList>
    </citation>
    <scope>NUCLEOTIDE SEQUENCE [LARGE SCALE GENOMIC DNA]</scope>
    <source>
        <strain evidence="1">PM70-1</strain>
    </source>
</reference>
<proteinExistence type="predicted"/>
<dbReference type="eggNOG" id="ENOG502N57N">
    <property type="taxonomic scope" value="Archaea"/>
</dbReference>
<accession>N0BEQ5</accession>